<accession>A0A939BS31</accession>
<evidence type="ECO:0000313" key="8">
    <source>
        <dbReference type="Proteomes" id="UP000774000"/>
    </source>
</evidence>
<evidence type="ECO:0000256" key="6">
    <source>
        <dbReference type="SAM" id="Phobius"/>
    </source>
</evidence>
<protein>
    <submittedName>
        <fullName evidence="7">Stage V sporulation protein B</fullName>
    </submittedName>
</protein>
<dbReference type="InterPro" id="IPR002797">
    <property type="entry name" value="Polysacc_synth"/>
</dbReference>
<evidence type="ECO:0000256" key="1">
    <source>
        <dbReference type="ARBA" id="ARBA00004651"/>
    </source>
</evidence>
<dbReference type="PANTHER" id="PTHR30250:SF21">
    <property type="entry name" value="LIPID II FLIPPASE MURJ"/>
    <property type="match status" value="1"/>
</dbReference>
<dbReference type="EMBL" id="JAFBDQ010000006">
    <property type="protein sequence ID" value="MBM7556686.1"/>
    <property type="molecule type" value="Genomic_DNA"/>
</dbReference>
<dbReference type="Pfam" id="PF01943">
    <property type="entry name" value="Polysacc_synt"/>
    <property type="match status" value="1"/>
</dbReference>
<feature type="transmembrane region" description="Helical" evidence="6">
    <location>
        <begin position="416"/>
        <end position="438"/>
    </location>
</feature>
<dbReference type="PANTHER" id="PTHR30250">
    <property type="entry name" value="PST FAMILY PREDICTED COLANIC ACID TRANSPORTER"/>
    <property type="match status" value="1"/>
</dbReference>
<feature type="transmembrane region" description="Helical" evidence="6">
    <location>
        <begin position="391"/>
        <end position="410"/>
    </location>
</feature>
<feature type="transmembrane region" description="Helical" evidence="6">
    <location>
        <begin position="87"/>
        <end position="107"/>
    </location>
</feature>
<comment type="subcellular location">
    <subcellularLocation>
        <location evidence="1">Cell membrane</location>
        <topology evidence="1">Multi-pass membrane protein</topology>
    </subcellularLocation>
</comment>
<feature type="transmembrane region" description="Helical" evidence="6">
    <location>
        <begin position="450"/>
        <end position="471"/>
    </location>
</feature>
<evidence type="ECO:0000256" key="3">
    <source>
        <dbReference type="ARBA" id="ARBA00022692"/>
    </source>
</evidence>
<evidence type="ECO:0000256" key="4">
    <source>
        <dbReference type="ARBA" id="ARBA00022989"/>
    </source>
</evidence>
<keyword evidence="2" id="KW-1003">Cell membrane</keyword>
<name>A0A939BS31_9FIRM</name>
<dbReference type="AlphaFoldDB" id="A0A939BS31"/>
<organism evidence="7 8">
    <name type="scientific">Halanaerobacter jeridensis</name>
    <dbReference type="NCBI Taxonomy" id="706427"/>
    <lineage>
        <taxon>Bacteria</taxon>
        <taxon>Bacillati</taxon>
        <taxon>Bacillota</taxon>
        <taxon>Clostridia</taxon>
        <taxon>Halanaerobiales</taxon>
        <taxon>Halobacteroidaceae</taxon>
        <taxon>Halanaerobacter</taxon>
    </lineage>
</organism>
<dbReference type="CDD" id="cd13124">
    <property type="entry name" value="MATE_SpoVB_like"/>
    <property type="match status" value="1"/>
</dbReference>
<reference evidence="7" key="1">
    <citation type="submission" date="2021-01" db="EMBL/GenBank/DDBJ databases">
        <title>Genomic Encyclopedia of Type Strains, Phase IV (KMG-IV): sequencing the most valuable type-strain genomes for metagenomic binning, comparative biology and taxonomic classification.</title>
        <authorList>
            <person name="Goeker M."/>
        </authorList>
    </citation>
    <scope>NUCLEOTIDE SEQUENCE</scope>
    <source>
        <strain evidence="7">DSM 23230</strain>
    </source>
</reference>
<gene>
    <name evidence="7" type="ORF">JOC47_001537</name>
</gene>
<comment type="caution">
    <text evidence="7">The sequence shown here is derived from an EMBL/GenBank/DDBJ whole genome shotgun (WGS) entry which is preliminary data.</text>
</comment>
<dbReference type="GO" id="GO:0005886">
    <property type="term" value="C:plasma membrane"/>
    <property type="evidence" value="ECO:0007669"/>
    <property type="project" value="UniProtKB-SubCell"/>
</dbReference>
<feature type="transmembrane region" description="Helical" evidence="6">
    <location>
        <begin position="12"/>
        <end position="33"/>
    </location>
</feature>
<dbReference type="PIRSF" id="PIRSF038958">
    <property type="entry name" value="PG_synth_SpoVB"/>
    <property type="match status" value="1"/>
</dbReference>
<feature type="transmembrane region" description="Helical" evidence="6">
    <location>
        <begin position="45"/>
        <end position="67"/>
    </location>
</feature>
<feature type="transmembrane region" description="Helical" evidence="6">
    <location>
        <begin position="123"/>
        <end position="143"/>
    </location>
</feature>
<dbReference type="InterPro" id="IPR024923">
    <property type="entry name" value="PG_synth_SpoVB"/>
</dbReference>
<dbReference type="RefSeq" id="WP_239550981.1">
    <property type="nucleotide sequence ID" value="NZ_JAFBDQ010000006.1"/>
</dbReference>
<keyword evidence="8" id="KW-1185">Reference proteome</keyword>
<feature type="transmembrane region" description="Helical" evidence="6">
    <location>
        <begin position="164"/>
        <end position="183"/>
    </location>
</feature>
<feature type="transmembrane region" description="Helical" evidence="6">
    <location>
        <begin position="483"/>
        <end position="508"/>
    </location>
</feature>
<keyword evidence="3 6" id="KW-0812">Transmembrane</keyword>
<evidence type="ECO:0000256" key="2">
    <source>
        <dbReference type="ARBA" id="ARBA00022475"/>
    </source>
</evidence>
<dbReference type="Proteomes" id="UP000774000">
    <property type="component" value="Unassembled WGS sequence"/>
</dbReference>
<feature type="transmembrane region" description="Helical" evidence="6">
    <location>
        <begin position="189"/>
        <end position="214"/>
    </location>
</feature>
<proteinExistence type="predicted"/>
<feature type="transmembrane region" description="Helical" evidence="6">
    <location>
        <begin position="360"/>
        <end position="379"/>
    </location>
</feature>
<keyword evidence="4 6" id="KW-1133">Transmembrane helix</keyword>
<sequence>MINIKSQSLIKGTVILMVAGIITKILGFGLRMYLVRVIGDEGLGLFQMVFPIFVTASIIMTVGLPIAVSKFVARNTSKEEYNKALQVFELSLITVLFSSLIITFIFIKQAELISEILLDDKRTYYILLAISPALFFTGLASIIRGFFQGLRIMTPTAISRVIEQVARLIGTILILFKLSTAALEFKVTGVAIGVSIGEIISFIILVAIFFYYLPQIQNKGYQKVDQSKSQMLKELLKFGMPITCGKLVASLMYTLEAITIPGQLQEVGFSTTAATSFYGQLSGMVQQLIMLPTILTIALNSNLVPAISESLAADNQGNIRNQAQKSIRLTFYFGLLAAVILCLVPYQICEMLFACQEAGTILRVLASAAIFLYLAQIFSSILQGLGQPTKVVRNSIIALIIELLIIQAIVYCPSELAIPIICGAIGLRFIITAILNYLTINRQVKLNLDVYHLFIKPLIAGALVIITLPLINHSLYTMFDNRWFSLLTAMLMSSLIYLVVLIITGGISKKDWQQLVKK</sequence>
<feature type="transmembrane region" description="Helical" evidence="6">
    <location>
        <begin position="329"/>
        <end position="348"/>
    </location>
</feature>
<dbReference type="InterPro" id="IPR050833">
    <property type="entry name" value="Poly_Biosynth_Transport"/>
</dbReference>
<keyword evidence="5 6" id="KW-0472">Membrane</keyword>
<evidence type="ECO:0000256" key="5">
    <source>
        <dbReference type="ARBA" id="ARBA00023136"/>
    </source>
</evidence>
<evidence type="ECO:0000313" key="7">
    <source>
        <dbReference type="EMBL" id="MBM7556686.1"/>
    </source>
</evidence>